<dbReference type="HOGENOM" id="CLU_192240_1_0_11"/>
<name>I4EQD7_MODI5</name>
<sequence length="63" mass="6533">MTSDDLPALGAPATRALAAAGITRLPQVAERSEAELAALHGVGPRAIGLLRRALAEQGLSFRR</sequence>
<proteinExistence type="predicted"/>
<dbReference type="AlphaFoldDB" id="I4EQD7"/>
<accession>I4EQD7</accession>
<organism evidence="1 2">
    <name type="scientific">Modestobacter italicus (strain DSM 44449 / CECT 9708 / BC 501)</name>
    <dbReference type="NCBI Taxonomy" id="2732864"/>
    <lineage>
        <taxon>Bacteria</taxon>
        <taxon>Bacillati</taxon>
        <taxon>Actinomycetota</taxon>
        <taxon>Actinomycetes</taxon>
        <taxon>Geodermatophilales</taxon>
        <taxon>Geodermatophilaceae</taxon>
        <taxon>Modestobacter</taxon>
    </lineage>
</organism>
<dbReference type="Gene3D" id="1.10.150.20">
    <property type="entry name" value="5' to 3' exonuclease, C-terminal subdomain"/>
    <property type="match status" value="1"/>
</dbReference>
<dbReference type="Proteomes" id="UP000006461">
    <property type="component" value="Chromosome"/>
</dbReference>
<evidence type="ECO:0000313" key="1">
    <source>
        <dbReference type="EMBL" id="CCH85600.1"/>
    </source>
</evidence>
<protein>
    <recommendedName>
        <fullName evidence="3">DNA-binding protein</fullName>
    </recommendedName>
</protein>
<dbReference type="SUPFAM" id="SSF47789">
    <property type="entry name" value="C-terminal domain of RNA polymerase alpha subunit"/>
    <property type="match status" value="1"/>
</dbReference>
<dbReference type="OrthoDB" id="7950977at2"/>
<keyword evidence="2" id="KW-1185">Reference proteome</keyword>
<gene>
    <name evidence="1" type="ordered locus">MODMU_0128</name>
</gene>
<evidence type="ECO:0000313" key="2">
    <source>
        <dbReference type="Proteomes" id="UP000006461"/>
    </source>
</evidence>
<dbReference type="eggNOG" id="ENOG5033AIJ">
    <property type="taxonomic scope" value="Bacteria"/>
</dbReference>
<evidence type="ECO:0008006" key="3">
    <source>
        <dbReference type="Google" id="ProtNLM"/>
    </source>
</evidence>
<dbReference type="KEGG" id="mmar:MODMU_0128"/>
<dbReference type="EMBL" id="FO203431">
    <property type="protein sequence ID" value="CCH85600.1"/>
    <property type="molecule type" value="Genomic_DNA"/>
</dbReference>
<dbReference type="STRING" id="477641.MODMU_0128"/>
<reference evidence="1 2" key="1">
    <citation type="journal article" date="2012" name="J. Bacteriol.">
        <title>Genome Sequence of Radiation-Resistant Modestobacter marinus Strain BC501, a Representative Actinobacterium That Thrives on Calcareous Stone Surfaces.</title>
        <authorList>
            <person name="Normand P."/>
            <person name="Gury J."/>
            <person name="Pujic P."/>
            <person name="Chouaia B."/>
            <person name="Crotti E."/>
            <person name="Brusetti L."/>
            <person name="Daffonchio D."/>
            <person name="Vacherie B."/>
            <person name="Barbe V."/>
            <person name="Medigue C."/>
            <person name="Calteau A."/>
            <person name="Ghodhbane-Gtari F."/>
            <person name="Essoussi I."/>
            <person name="Nouioui I."/>
            <person name="Abbassi-Ghozzi I."/>
            <person name="Gtari M."/>
        </authorList>
    </citation>
    <scope>NUCLEOTIDE SEQUENCE [LARGE SCALE GENOMIC DNA]</scope>
    <source>
        <strain evidence="2">BC 501</strain>
    </source>
</reference>